<name>A0A1H9UWC0_9ACTN</name>
<keyword evidence="2" id="KW-0732">Signal</keyword>
<evidence type="ECO:0000313" key="4">
    <source>
        <dbReference type="Proteomes" id="UP000182841"/>
    </source>
</evidence>
<dbReference type="Proteomes" id="UP000182841">
    <property type="component" value="Unassembled WGS sequence"/>
</dbReference>
<evidence type="ECO:0000313" key="3">
    <source>
        <dbReference type="EMBL" id="SES13716.1"/>
    </source>
</evidence>
<evidence type="ECO:0000256" key="1">
    <source>
        <dbReference type="SAM" id="MobiDB-lite"/>
    </source>
</evidence>
<evidence type="ECO:0008006" key="5">
    <source>
        <dbReference type="Google" id="ProtNLM"/>
    </source>
</evidence>
<sequence length="181" mass="19406">MGGSTMTRTSIWRFVTVSTAAVGLLLPLSTSAAASDADTLIDAPVRPGAHSEPGAAASDDAGSVPPDAEARINLFTTHGDNAHVTRGEVSVHGWWTKQSGPATKAKVTVWLQAHKGSKWKTVKKGVRTVKPGTSKRANARKKCKNTTTKVKFRTKVDVDIIGYPDSPRKLYTKGVKRRCKV</sequence>
<keyword evidence="4" id="KW-1185">Reference proteome</keyword>
<dbReference type="AlphaFoldDB" id="A0A1H9UWC0"/>
<feature type="chain" id="PRO_5038595357" description="Secreted protein" evidence="2">
    <location>
        <begin position="35"/>
        <end position="181"/>
    </location>
</feature>
<feature type="signal peptide" evidence="2">
    <location>
        <begin position="1"/>
        <end position="34"/>
    </location>
</feature>
<proteinExistence type="predicted"/>
<accession>A0A1H9UWC0</accession>
<dbReference type="EMBL" id="FOGO01000009">
    <property type="protein sequence ID" value="SES13716.1"/>
    <property type="molecule type" value="Genomic_DNA"/>
</dbReference>
<reference evidence="4" key="1">
    <citation type="submission" date="2016-10" db="EMBL/GenBank/DDBJ databases">
        <authorList>
            <person name="Varghese N."/>
            <person name="Submissions S."/>
        </authorList>
    </citation>
    <scope>NUCLEOTIDE SEQUENCE [LARGE SCALE GENOMIC DNA]</scope>
    <source>
        <strain evidence="4">CGMCC 4.6825</strain>
    </source>
</reference>
<evidence type="ECO:0000256" key="2">
    <source>
        <dbReference type="SAM" id="SignalP"/>
    </source>
</evidence>
<protein>
    <recommendedName>
        <fullName evidence="5">Secreted protein</fullName>
    </recommendedName>
</protein>
<gene>
    <name evidence="3" type="ORF">SAMN05421870_109219</name>
</gene>
<feature type="region of interest" description="Disordered" evidence="1">
    <location>
        <begin position="43"/>
        <end position="64"/>
    </location>
</feature>
<organism evidence="3 4">
    <name type="scientific">Streptomyces qinglanensis</name>
    <dbReference type="NCBI Taxonomy" id="943816"/>
    <lineage>
        <taxon>Bacteria</taxon>
        <taxon>Bacillati</taxon>
        <taxon>Actinomycetota</taxon>
        <taxon>Actinomycetes</taxon>
        <taxon>Kitasatosporales</taxon>
        <taxon>Streptomycetaceae</taxon>
        <taxon>Streptomyces</taxon>
    </lineage>
</organism>